<dbReference type="RefSeq" id="WP_057637897.1">
    <property type="nucleotide sequence ID" value="NZ_LDJM01000021.1"/>
</dbReference>
<dbReference type="OrthoDB" id="343240at2"/>
<reference evidence="2 3" key="1">
    <citation type="submission" date="2015-05" db="EMBL/GenBank/DDBJ databases">
        <title>Genome sequencing and analysis of members of genus Stenotrophomonas.</title>
        <authorList>
            <person name="Patil P.P."/>
            <person name="Midha S."/>
            <person name="Patil P.B."/>
        </authorList>
    </citation>
    <scope>NUCLEOTIDE SEQUENCE [LARGE SCALE GENOMIC DNA]</scope>
    <source>
        <strain evidence="2 3">DSM 24757</strain>
    </source>
</reference>
<gene>
    <name evidence="2" type="ORF">ABB30_08645</name>
</gene>
<evidence type="ECO:0000256" key="1">
    <source>
        <dbReference type="SAM" id="SignalP"/>
    </source>
</evidence>
<dbReference type="Proteomes" id="UP000050956">
    <property type="component" value="Unassembled WGS sequence"/>
</dbReference>
<evidence type="ECO:0000313" key="3">
    <source>
        <dbReference type="Proteomes" id="UP000050956"/>
    </source>
</evidence>
<accession>A0A0R0D3U7</accession>
<evidence type="ECO:0000313" key="2">
    <source>
        <dbReference type="EMBL" id="KRG76777.1"/>
    </source>
</evidence>
<sequence length="177" mass="18938">MRAEAPNTRWWAAALGSGLLLAALPALAQASCRQLLEDGPQPLPGCRLQDGQPLLDASALAHLHHDADGLAVILADGHFYYQHRNGRLLQVATLDNGPDDFQLGLVRGIVAGRYGYYDRDLAQRIAPQFDGALPFDPDSGSAGVCQGCRAVPASPDGQHSLLGGRHWRIDLHGQPLP</sequence>
<dbReference type="EMBL" id="LDJM01000021">
    <property type="protein sequence ID" value="KRG76777.1"/>
    <property type="molecule type" value="Genomic_DNA"/>
</dbReference>
<feature type="signal peptide" evidence="1">
    <location>
        <begin position="1"/>
        <end position="28"/>
    </location>
</feature>
<comment type="caution">
    <text evidence="2">The sequence shown here is derived from an EMBL/GenBank/DDBJ whole genome shotgun (WGS) entry which is preliminary data.</text>
</comment>
<dbReference type="AlphaFoldDB" id="A0A0R0D3U7"/>
<organism evidence="2 3">
    <name type="scientific">Stenotrophomonas ginsengisoli</name>
    <dbReference type="NCBI Taxonomy" id="336566"/>
    <lineage>
        <taxon>Bacteria</taxon>
        <taxon>Pseudomonadati</taxon>
        <taxon>Pseudomonadota</taxon>
        <taxon>Gammaproteobacteria</taxon>
        <taxon>Lysobacterales</taxon>
        <taxon>Lysobacteraceae</taxon>
        <taxon>Stenotrophomonas</taxon>
    </lineage>
</organism>
<evidence type="ECO:0008006" key="4">
    <source>
        <dbReference type="Google" id="ProtNLM"/>
    </source>
</evidence>
<dbReference type="PATRIC" id="fig|336566.3.peg.1140"/>
<dbReference type="STRING" id="336566.ABB30_08645"/>
<feature type="chain" id="PRO_5006395044" description="WG repeat-containing protein" evidence="1">
    <location>
        <begin position="29"/>
        <end position="177"/>
    </location>
</feature>
<name>A0A0R0D3U7_9GAMM</name>
<proteinExistence type="predicted"/>
<keyword evidence="1" id="KW-0732">Signal</keyword>
<keyword evidence="3" id="KW-1185">Reference proteome</keyword>
<protein>
    <recommendedName>
        <fullName evidence="4">WG repeat-containing protein</fullName>
    </recommendedName>
</protein>